<reference evidence="4" key="1">
    <citation type="journal article" date="2019" name="Int. J. Syst. Evol. Microbiol.">
        <title>The Global Catalogue of Microorganisms (GCM) 10K type strain sequencing project: providing services to taxonomists for standard genome sequencing and annotation.</title>
        <authorList>
            <consortium name="The Broad Institute Genomics Platform"/>
            <consortium name="The Broad Institute Genome Sequencing Center for Infectious Disease"/>
            <person name="Wu L."/>
            <person name="Ma J."/>
        </authorList>
    </citation>
    <scope>NUCLEOTIDE SEQUENCE [LARGE SCALE GENOMIC DNA]</scope>
    <source>
        <strain evidence="4">JCM 4788</strain>
    </source>
</reference>
<dbReference type="SUPFAM" id="SSF51445">
    <property type="entry name" value="(Trans)glycosidases"/>
    <property type="match status" value="1"/>
</dbReference>
<dbReference type="Proteomes" id="UP001500879">
    <property type="component" value="Unassembled WGS sequence"/>
</dbReference>
<evidence type="ECO:0000313" key="4">
    <source>
        <dbReference type="Proteomes" id="UP001500879"/>
    </source>
</evidence>
<evidence type="ECO:0000313" key="3">
    <source>
        <dbReference type="EMBL" id="GAA0408632.1"/>
    </source>
</evidence>
<dbReference type="CDD" id="cd19608">
    <property type="entry name" value="GH113_mannanase-like"/>
    <property type="match status" value="1"/>
</dbReference>
<dbReference type="Gene3D" id="3.20.20.80">
    <property type="entry name" value="Glycosidases"/>
    <property type="match status" value="1"/>
</dbReference>
<dbReference type="PROSITE" id="PS51257">
    <property type="entry name" value="PROKAR_LIPOPROTEIN"/>
    <property type="match status" value="1"/>
</dbReference>
<gene>
    <name evidence="3" type="ORF">GCM10010357_32020</name>
</gene>
<protein>
    <submittedName>
        <fullName evidence="3">Uncharacterized protein</fullName>
    </submittedName>
</protein>
<keyword evidence="4" id="KW-1185">Reference proteome</keyword>
<accession>A0ABP3IKM2</accession>
<feature type="compositionally biased region" description="Basic and acidic residues" evidence="1">
    <location>
        <begin position="45"/>
        <end position="56"/>
    </location>
</feature>
<comment type="caution">
    <text evidence="3">The sequence shown here is derived from an EMBL/GenBank/DDBJ whole genome shotgun (WGS) entry which is preliminary data.</text>
</comment>
<dbReference type="EMBL" id="BAAABX010000035">
    <property type="protein sequence ID" value="GAA0408632.1"/>
    <property type="molecule type" value="Genomic_DNA"/>
</dbReference>
<organism evidence="3 4">
    <name type="scientific">Streptomyces luteireticuli</name>
    <dbReference type="NCBI Taxonomy" id="173858"/>
    <lineage>
        <taxon>Bacteria</taxon>
        <taxon>Bacillati</taxon>
        <taxon>Actinomycetota</taxon>
        <taxon>Actinomycetes</taxon>
        <taxon>Kitasatosporales</taxon>
        <taxon>Streptomycetaceae</taxon>
        <taxon>Streptomyces</taxon>
    </lineage>
</organism>
<proteinExistence type="predicted"/>
<feature type="signal peptide" evidence="2">
    <location>
        <begin position="1"/>
        <end position="21"/>
    </location>
</feature>
<evidence type="ECO:0000256" key="1">
    <source>
        <dbReference type="SAM" id="MobiDB-lite"/>
    </source>
</evidence>
<dbReference type="Pfam" id="PF22612">
    <property type="entry name" value="GH113"/>
    <property type="match status" value="1"/>
</dbReference>
<dbReference type="InterPro" id="IPR055151">
    <property type="entry name" value="GH113"/>
</dbReference>
<keyword evidence="2" id="KW-0732">Signal</keyword>
<feature type="region of interest" description="Disordered" evidence="1">
    <location>
        <begin position="24"/>
        <end position="62"/>
    </location>
</feature>
<evidence type="ECO:0000256" key="2">
    <source>
        <dbReference type="SAM" id="SignalP"/>
    </source>
</evidence>
<name>A0ABP3IKM2_9ACTN</name>
<feature type="chain" id="PRO_5047400436" evidence="2">
    <location>
        <begin position="22"/>
        <end position="368"/>
    </location>
</feature>
<dbReference type="RefSeq" id="WP_344024630.1">
    <property type="nucleotide sequence ID" value="NZ_BAAABX010000035.1"/>
</dbReference>
<dbReference type="InterPro" id="IPR017853">
    <property type="entry name" value="GH"/>
</dbReference>
<sequence length="368" mass="39969">MSAKKGAVVVALVAAAALFLAGCSGTDSSEPRESPGVTASRGASKRPDGGKEDPLKGAKGLKGITLPSWNKGDYDSPEAGTYLRQIAATGARWVTFTPTWYQDRVTDGEFRPTDETASDASLRHIVRLAHDAGLKTMIKPHVDLVKGGDRAGIRPDDADAWFAAYRRFITHYAGLADDTGAEQFAVGTELAGTSGDGDHWEDVVSAVRARYKGPLTYAANYDEYRHVAFWQKLDLVGIDAYWPLGDRPTADAAALRQAWQPVVEELAAFSAKSHRRILFTEAGYTSQRGTTTAPYSWTVSKANGDAEQAAGYEALLAAFEGKAWWAGVCWWMWDDWPGAGETPRKLAYTPHGKPAERVLRKWWGGGGR</sequence>